<evidence type="ECO:0000313" key="4">
    <source>
        <dbReference type="Proteomes" id="UP001141650"/>
    </source>
</evidence>
<dbReference type="EMBL" id="MVHD01000003">
    <property type="protein sequence ID" value="OQZ93036.1"/>
    <property type="molecule type" value="Genomic_DNA"/>
</dbReference>
<organism evidence="1 4">
    <name type="scientific">Mycobacterium alsense</name>
    <dbReference type="NCBI Taxonomy" id="324058"/>
    <lineage>
        <taxon>Bacteria</taxon>
        <taxon>Bacillati</taxon>
        <taxon>Actinomycetota</taxon>
        <taxon>Actinomycetes</taxon>
        <taxon>Mycobacteriales</taxon>
        <taxon>Mycobacteriaceae</taxon>
        <taxon>Mycobacterium</taxon>
    </lineage>
</organism>
<proteinExistence type="predicted"/>
<dbReference type="Proteomes" id="UP001141650">
    <property type="component" value="Unassembled WGS sequence"/>
</dbReference>
<accession>A0AA41XLJ4</accession>
<dbReference type="InterPro" id="IPR011008">
    <property type="entry name" value="Dimeric_a/b-barrel"/>
</dbReference>
<dbReference type="Gene3D" id="3.30.70.100">
    <property type="match status" value="1"/>
</dbReference>
<evidence type="ECO:0008006" key="5">
    <source>
        <dbReference type="Google" id="ProtNLM"/>
    </source>
</evidence>
<reference evidence="1" key="2">
    <citation type="submission" date="2020-07" db="EMBL/GenBank/DDBJ databases">
        <authorList>
            <person name="Pettersson B.M.F."/>
            <person name="Behra P.R.K."/>
            <person name="Ramesh M."/>
            <person name="Das S."/>
            <person name="Dasgupta S."/>
            <person name="Kirsebom L.A."/>
        </authorList>
    </citation>
    <scope>NUCLEOTIDE SEQUENCE</scope>
    <source>
        <strain evidence="1">CCUG 55640</strain>
    </source>
</reference>
<dbReference type="RefSeq" id="WP_083136589.1">
    <property type="nucleotide sequence ID" value="NZ_JACKVH010000008.1"/>
</dbReference>
<name>A0AA41XLJ4_9MYCO</name>
<dbReference type="AlphaFoldDB" id="A0AA41XLJ4"/>
<protein>
    <recommendedName>
        <fullName evidence="5">DUF4286 family protein</fullName>
    </recommendedName>
</protein>
<dbReference type="SUPFAM" id="SSF54909">
    <property type="entry name" value="Dimeric alpha+beta barrel"/>
    <property type="match status" value="1"/>
</dbReference>
<keyword evidence="3" id="KW-1185">Reference proteome</keyword>
<reference evidence="1" key="3">
    <citation type="journal article" date="2022" name="BMC Genomics">
        <title>Comparative genome analysis of mycobacteria focusing on tRNA and non-coding RNA.</title>
        <authorList>
            <person name="Behra P.R.K."/>
            <person name="Pettersson B.M.F."/>
            <person name="Ramesh M."/>
            <person name="Das S."/>
            <person name="Dasgupta S."/>
            <person name="Kirsebom L.A."/>
        </authorList>
    </citation>
    <scope>NUCLEOTIDE SEQUENCE</scope>
    <source>
        <strain evidence="1">CCUG 55640</strain>
    </source>
</reference>
<reference evidence="2 3" key="1">
    <citation type="submission" date="2017-02" db="EMBL/GenBank/DDBJ databases">
        <title>The new phylogeny of genus Mycobacterium.</title>
        <authorList>
            <person name="Tortoli E."/>
            <person name="Trovato A."/>
            <person name="Cirillo D.M."/>
        </authorList>
    </citation>
    <scope>NUCLEOTIDE SEQUENCE [LARGE SCALE GENOMIC DNA]</scope>
    <source>
        <strain evidence="2 3">DSM 45230</strain>
    </source>
</reference>
<dbReference type="EMBL" id="JACKVH010000008">
    <property type="protein sequence ID" value="MCV7377674.1"/>
    <property type="molecule type" value="Genomic_DNA"/>
</dbReference>
<evidence type="ECO:0000313" key="1">
    <source>
        <dbReference type="EMBL" id="MCV7377674.1"/>
    </source>
</evidence>
<sequence length="104" mass="11593">MAKGIMYVESQPSSPDREQEYNTWYDEVHLPELLKIDGIVSARRLRPVDGKGPYVAIYEIEGDDLQAVLDNMIASSGQLHMSDALQLDPAPVPRLFETTTECVG</sequence>
<dbReference type="Proteomes" id="UP000192319">
    <property type="component" value="Unassembled WGS sequence"/>
</dbReference>
<gene>
    <name evidence="2" type="ORF">BST11_03360</name>
    <name evidence="1" type="ORF">H7K38_03300</name>
</gene>
<comment type="caution">
    <text evidence="1">The sequence shown here is derived from an EMBL/GenBank/DDBJ whole genome shotgun (WGS) entry which is preliminary data.</text>
</comment>
<evidence type="ECO:0000313" key="3">
    <source>
        <dbReference type="Proteomes" id="UP000192319"/>
    </source>
</evidence>
<evidence type="ECO:0000313" key="2">
    <source>
        <dbReference type="EMBL" id="OQZ93036.1"/>
    </source>
</evidence>